<name>A0AAE9SJ31_9SPIR</name>
<dbReference type="Proteomes" id="UP001058682">
    <property type="component" value="Chromosome"/>
</dbReference>
<dbReference type="PANTHER" id="PTHR41317:SF1">
    <property type="entry name" value="PD-(D_E)XK NUCLEASE FAMILY TRANSPOSASE"/>
    <property type="match status" value="1"/>
</dbReference>
<sequence length="303" mass="35103">MSNEQPILNPKTDWVFKLMFSKGEEGNKALISFLNAFLEDSYGKITKAEIINTELIRDRPSGETYRLDFLIRTDTGLLVDLEMQQFWKTNNPRRSQMYLMRLASRFLKTEPKEDDFLYAISLSVFGCDVPKSAELVKMPESSIIQYLYVELNELIVYTMKKSLEEYSLKDFWIRFLANYEEDKKSGMLEKLCSLEEGIKMAEATLFRVTDEERRMAIELSDEKYRMYVEDERSEARREGLAEGLAEGRAEGKSIGLTEGRAEGRAEGSHQKALETAKIMKNMNYPLEDIYTITGLSEKEIEKL</sequence>
<evidence type="ECO:0000313" key="1">
    <source>
        <dbReference type="EMBL" id="UTY34665.1"/>
    </source>
</evidence>
<protein>
    <recommendedName>
        <fullName evidence="3">Transposase/invertase (TIGR01784 family)</fullName>
    </recommendedName>
</protein>
<dbReference type="PANTHER" id="PTHR41317">
    <property type="entry name" value="PD-(D_E)XK NUCLEASE FAMILY TRANSPOSASE"/>
    <property type="match status" value="1"/>
</dbReference>
<evidence type="ECO:0000313" key="2">
    <source>
        <dbReference type="Proteomes" id="UP001058682"/>
    </source>
</evidence>
<accession>A0AAE9SJ31</accession>
<dbReference type="Pfam" id="PF12784">
    <property type="entry name" value="PDDEXK_2"/>
    <property type="match status" value="1"/>
</dbReference>
<proteinExistence type="predicted"/>
<gene>
    <name evidence="1" type="ORF">E4N74_12150</name>
</gene>
<organism evidence="1 2">
    <name type="scientific">Treponema putidum</name>
    <dbReference type="NCBI Taxonomy" id="221027"/>
    <lineage>
        <taxon>Bacteria</taxon>
        <taxon>Pseudomonadati</taxon>
        <taxon>Spirochaetota</taxon>
        <taxon>Spirochaetia</taxon>
        <taxon>Spirochaetales</taxon>
        <taxon>Treponemataceae</taxon>
        <taxon>Treponema</taxon>
    </lineage>
</organism>
<evidence type="ECO:0008006" key="3">
    <source>
        <dbReference type="Google" id="ProtNLM"/>
    </source>
</evidence>
<dbReference type="EMBL" id="CP038804">
    <property type="protein sequence ID" value="UTY34665.1"/>
    <property type="molecule type" value="Genomic_DNA"/>
</dbReference>
<dbReference type="RefSeq" id="WP_255817909.1">
    <property type="nucleotide sequence ID" value="NZ_CP038804.1"/>
</dbReference>
<reference evidence="1" key="1">
    <citation type="submission" date="2019-04" db="EMBL/GenBank/DDBJ databases">
        <title>Whole genome sequencing of oral phylogroup 2 treponemes.</title>
        <authorList>
            <person name="Chan Y."/>
            <person name="Zeng H.H."/>
            <person name="Yu X.L."/>
            <person name="Leung W.K."/>
            <person name="Watt R.M."/>
        </authorList>
    </citation>
    <scope>NUCLEOTIDE SEQUENCE</scope>
    <source>
        <strain evidence="1">OMZ 835</strain>
    </source>
</reference>
<dbReference type="AlphaFoldDB" id="A0AAE9SJ31"/>